<evidence type="ECO:0000256" key="1">
    <source>
        <dbReference type="ARBA" id="ARBA00004613"/>
    </source>
</evidence>
<feature type="domain" description="Anaphylatoxin-like" evidence="4">
    <location>
        <begin position="51"/>
        <end position="86"/>
    </location>
</feature>
<dbReference type="Gene3D" id="1.20.91.20">
    <property type="entry name" value="Anaphylotoxins (complement system)"/>
    <property type="match status" value="1"/>
</dbReference>
<dbReference type="Ensembl" id="ENSCCRT00020098388.1">
    <property type="protein sequence ID" value="ENSCCRP00020090005.1"/>
    <property type="gene ID" value="ENSCCRG00020041268.1"/>
</dbReference>
<keyword evidence="2" id="KW-0964">Secreted</keyword>
<name>A0A8C2J8X0_CYPCA</name>
<dbReference type="AlphaFoldDB" id="A0A8C2J8X0"/>
<dbReference type="GO" id="GO:0005576">
    <property type="term" value="C:extracellular region"/>
    <property type="evidence" value="ECO:0007669"/>
    <property type="project" value="UniProtKB-SubCell"/>
</dbReference>
<dbReference type="Pfam" id="PF01821">
    <property type="entry name" value="ANATO"/>
    <property type="match status" value="1"/>
</dbReference>
<dbReference type="PROSITE" id="PS01178">
    <property type="entry name" value="ANAPHYLATOXIN_2"/>
    <property type="match status" value="1"/>
</dbReference>
<dbReference type="GO" id="GO:0006956">
    <property type="term" value="P:complement activation"/>
    <property type="evidence" value="ECO:0007669"/>
    <property type="project" value="InterPro"/>
</dbReference>
<dbReference type="InterPro" id="IPR013783">
    <property type="entry name" value="Ig-like_fold"/>
</dbReference>
<organism evidence="5 6">
    <name type="scientific">Cyprinus carpio</name>
    <name type="common">Common carp</name>
    <dbReference type="NCBI Taxonomy" id="7962"/>
    <lineage>
        <taxon>Eukaryota</taxon>
        <taxon>Metazoa</taxon>
        <taxon>Chordata</taxon>
        <taxon>Craniata</taxon>
        <taxon>Vertebrata</taxon>
        <taxon>Euteleostomi</taxon>
        <taxon>Actinopterygii</taxon>
        <taxon>Neopterygii</taxon>
        <taxon>Teleostei</taxon>
        <taxon>Ostariophysi</taxon>
        <taxon>Cypriniformes</taxon>
        <taxon>Cyprinidae</taxon>
        <taxon>Cyprininae</taxon>
        <taxon>Cyprinus</taxon>
    </lineage>
</organism>
<dbReference type="InterPro" id="IPR018081">
    <property type="entry name" value="Anaphylatoxin_comp_syst"/>
</dbReference>
<evidence type="ECO:0000256" key="3">
    <source>
        <dbReference type="ARBA" id="ARBA00023157"/>
    </source>
</evidence>
<reference evidence="5" key="1">
    <citation type="submission" date="2025-08" db="UniProtKB">
        <authorList>
            <consortium name="Ensembl"/>
        </authorList>
    </citation>
    <scope>IDENTIFICATION</scope>
</reference>
<dbReference type="Proteomes" id="UP000694701">
    <property type="component" value="Unplaced"/>
</dbReference>
<dbReference type="InterPro" id="IPR000020">
    <property type="entry name" value="Anaphylatoxin/fibulin"/>
</dbReference>
<keyword evidence="3" id="KW-1015">Disulfide bond</keyword>
<comment type="subcellular location">
    <subcellularLocation>
        <location evidence="1">Secreted</location>
    </subcellularLocation>
</comment>
<dbReference type="Gene3D" id="2.60.40.1930">
    <property type="match status" value="1"/>
</dbReference>
<dbReference type="CDD" id="cd00017">
    <property type="entry name" value="ANATO"/>
    <property type="match status" value="1"/>
</dbReference>
<dbReference type="FunFam" id="1.20.91.20:FF:000001">
    <property type="entry name" value="Complement C3"/>
    <property type="match status" value="1"/>
</dbReference>
<accession>A0A8C2J8X0</accession>
<proteinExistence type="predicted"/>
<sequence>MQALPYNTQGNSNNYLHLSVPRVELKPGETLNVNFHLMDKVGQYSGDLRKCCEDGMRDNPMKFPCQRRAQFILQGDACVKAFLDCCEYIARLRQQHS</sequence>
<dbReference type="SMART" id="SM00104">
    <property type="entry name" value="ANATO"/>
    <property type="match status" value="1"/>
</dbReference>
<dbReference type="GO" id="GO:0006954">
    <property type="term" value="P:inflammatory response"/>
    <property type="evidence" value="ECO:0007669"/>
    <property type="project" value="InterPro"/>
</dbReference>
<dbReference type="Gene3D" id="2.60.40.10">
    <property type="entry name" value="Immunoglobulins"/>
    <property type="match status" value="1"/>
</dbReference>
<evidence type="ECO:0000313" key="5">
    <source>
        <dbReference type="Ensembl" id="ENSCCRP00020090005.1"/>
    </source>
</evidence>
<protein>
    <recommendedName>
        <fullName evidence="4">Anaphylatoxin-like domain-containing protein</fullName>
    </recommendedName>
</protein>
<evidence type="ECO:0000256" key="2">
    <source>
        <dbReference type="ARBA" id="ARBA00022525"/>
    </source>
</evidence>
<dbReference type="PRINTS" id="PR00004">
    <property type="entry name" value="ANAPHYLATOXN"/>
</dbReference>
<dbReference type="SUPFAM" id="SSF47686">
    <property type="entry name" value="Anaphylotoxins (complement system)"/>
    <property type="match status" value="1"/>
</dbReference>
<dbReference type="InterPro" id="IPR001840">
    <property type="entry name" value="Anaphylatoxn_comp_syst_dom"/>
</dbReference>
<evidence type="ECO:0000259" key="4">
    <source>
        <dbReference type="PROSITE" id="PS01178"/>
    </source>
</evidence>
<evidence type="ECO:0000313" key="6">
    <source>
        <dbReference type="Proteomes" id="UP000694701"/>
    </source>
</evidence>